<keyword evidence="2" id="KW-0472">Membrane</keyword>
<comment type="caution">
    <text evidence="3">The sequence shown here is derived from an EMBL/GenBank/DDBJ whole genome shotgun (WGS) entry which is preliminary data.</text>
</comment>
<feature type="region of interest" description="Disordered" evidence="1">
    <location>
        <begin position="272"/>
        <end position="333"/>
    </location>
</feature>
<sequence length="413" mass="44215">MEFFYSWPLLYRFLFAVCVLVVVLCAFSATVRFITARRTRKLENHAQQELLARPPEPQIRRTNSVNFGVRALDSNETPIEAGIVDSESLRTLSPASPASRWSRVSSPISAGGRKDSDPTIAGIANGGEQDGLLHPPRPPFVNPGRFSDTQSTYTLPQQEGRSIVGLANSPGYVAPRPLSAQYPSGSSSTVSFGRVRSASYSSGLNDAVNPPSQYLQVPGSPRPVSAGSEPAIAGPSSLRPTPSPRPLKGILKNRRYSQSYYADHQLNRRSFTPNTVFGVSPPNIKDPGSPELSPSMSDSTNSRSATPMPRSRPHSSYHSRNLSVIPEVEGPDGIELSDRRVSYAVENVPGTPSPYAIPQPTRAAPSIPFLQSPSPAPTTATPDPHSTTAAAGNMVPPTPPKQNGGMGVTPNKM</sequence>
<feature type="transmembrane region" description="Helical" evidence="2">
    <location>
        <begin position="12"/>
        <end position="34"/>
    </location>
</feature>
<dbReference type="AlphaFoldDB" id="A0AAV9U4J3"/>
<dbReference type="Proteomes" id="UP001375240">
    <property type="component" value="Unassembled WGS sequence"/>
</dbReference>
<keyword evidence="2" id="KW-1133">Transmembrane helix</keyword>
<reference evidence="3 4" key="1">
    <citation type="submission" date="2019-10" db="EMBL/GenBank/DDBJ databases">
        <authorList>
            <person name="Palmer J.M."/>
        </authorList>
    </citation>
    <scope>NUCLEOTIDE SEQUENCE [LARGE SCALE GENOMIC DNA]</scope>
    <source>
        <strain evidence="3 4">TWF696</strain>
    </source>
</reference>
<proteinExistence type="predicted"/>
<keyword evidence="2" id="KW-0812">Transmembrane</keyword>
<feature type="compositionally biased region" description="Polar residues" evidence="1">
    <location>
        <begin position="292"/>
        <end position="305"/>
    </location>
</feature>
<keyword evidence="4" id="KW-1185">Reference proteome</keyword>
<evidence type="ECO:0000313" key="4">
    <source>
        <dbReference type="Proteomes" id="UP001375240"/>
    </source>
</evidence>
<evidence type="ECO:0000256" key="1">
    <source>
        <dbReference type="SAM" id="MobiDB-lite"/>
    </source>
</evidence>
<feature type="region of interest" description="Disordered" evidence="1">
    <location>
        <begin position="351"/>
        <end position="413"/>
    </location>
</feature>
<name>A0AAV9U4J3_9PEZI</name>
<feature type="region of interest" description="Disordered" evidence="1">
    <location>
        <begin position="93"/>
        <end position="152"/>
    </location>
</feature>
<dbReference type="EMBL" id="JAVHNQ010000012">
    <property type="protein sequence ID" value="KAK6335588.1"/>
    <property type="molecule type" value="Genomic_DNA"/>
</dbReference>
<gene>
    <name evidence="3" type="ORF">TWF696_002356</name>
</gene>
<protein>
    <submittedName>
        <fullName evidence="3">Uncharacterized protein</fullName>
    </submittedName>
</protein>
<feature type="compositionally biased region" description="Low complexity" evidence="1">
    <location>
        <begin position="377"/>
        <end position="391"/>
    </location>
</feature>
<evidence type="ECO:0000313" key="3">
    <source>
        <dbReference type="EMBL" id="KAK6335588.1"/>
    </source>
</evidence>
<evidence type="ECO:0000256" key="2">
    <source>
        <dbReference type="SAM" id="Phobius"/>
    </source>
</evidence>
<accession>A0AAV9U4J3</accession>
<feature type="region of interest" description="Disordered" evidence="1">
    <location>
        <begin position="200"/>
        <end position="249"/>
    </location>
</feature>
<organism evidence="3 4">
    <name type="scientific">Orbilia brochopaga</name>
    <dbReference type="NCBI Taxonomy" id="3140254"/>
    <lineage>
        <taxon>Eukaryota</taxon>
        <taxon>Fungi</taxon>
        <taxon>Dikarya</taxon>
        <taxon>Ascomycota</taxon>
        <taxon>Pezizomycotina</taxon>
        <taxon>Orbiliomycetes</taxon>
        <taxon>Orbiliales</taxon>
        <taxon>Orbiliaceae</taxon>
        <taxon>Orbilia</taxon>
    </lineage>
</organism>
<feature type="compositionally biased region" description="Polar residues" evidence="1">
    <location>
        <begin position="200"/>
        <end position="215"/>
    </location>
</feature>